<dbReference type="GO" id="GO:0008270">
    <property type="term" value="F:zinc ion binding"/>
    <property type="evidence" value="ECO:0007669"/>
    <property type="project" value="InterPro"/>
</dbReference>
<dbReference type="Gene3D" id="1.10.10.1550">
    <property type="entry name" value="ROS/MUCR transcriptional regulator protein"/>
    <property type="match status" value="1"/>
</dbReference>
<protein>
    <recommendedName>
        <fullName evidence="5">MucR family transcriptional regulator</fullName>
    </recommendedName>
</protein>
<evidence type="ECO:0000256" key="1">
    <source>
        <dbReference type="ARBA" id="ARBA00007031"/>
    </source>
</evidence>
<dbReference type="GO" id="GO:0003677">
    <property type="term" value="F:DNA binding"/>
    <property type="evidence" value="ECO:0007669"/>
    <property type="project" value="InterPro"/>
</dbReference>
<dbReference type="InterPro" id="IPR008807">
    <property type="entry name" value="ROS_MUCR"/>
</dbReference>
<feature type="region of interest" description="Disordered" evidence="2">
    <location>
        <begin position="90"/>
        <end position="142"/>
    </location>
</feature>
<name>A0A285B032_9ENTR</name>
<dbReference type="Pfam" id="PF05443">
    <property type="entry name" value="ROS_MUCR"/>
    <property type="match status" value="1"/>
</dbReference>
<dbReference type="AlphaFoldDB" id="A0A285B032"/>
<dbReference type="EMBL" id="FZTC01000015">
    <property type="protein sequence ID" value="SNU34265.1"/>
    <property type="molecule type" value="Genomic_DNA"/>
</dbReference>
<comment type="similarity">
    <text evidence="1">Belongs to the ros/MucR family.</text>
</comment>
<dbReference type="GO" id="GO:0006355">
    <property type="term" value="P:regulation of DNA-templated transcription"/>
    <property type="evidence" value="ECO:0007669"/>
    <property type="project" value="InterPro"/>
</dbReference>
<evidence type="ECO:0000313" key="3">
    <source>
        <dbReference type="EMBL" id="SNU34265.1"/>
    </source>
</evidence>
<accession>A0A285B032</accession>
<dbReference type="RefSeq" id="WP_098140436.1">
    <property type="nucleotide sequence ID" value="NZ_CBCSJA010000022.1"/>
</dbReference>
<dbReference type="InterPro" id="IPR041920">
    <property type="entry name" value="ROS/MUCR_sf"/>
</dbReference>
<evidence type="ECO:0008006" key="5">
    <source>
        <dbReference type="Google" id="ProtNLM"/>
    </source>
</evidence>
<reference evidence="4" key="1">
    <citation type="submission" date="2017-08" db="EMBL/GenBank/DDBJ databases">
        <authorList>
            <person name="Brisse S."/>
        </authorList>
    </citation>
    <scope>NUCLEOTIDE SEQUENCE [LARGE SCALE GENOMIC DNA]</scope>
    <source>
        <strain evidence="4">06D021</strain>
    </source>
</reference>
<gene>
    <name evidence="3" type="ORF">KOSB73_220384</name>
</gene>
<sequence length="167" mass="19394">MRRINSKAEAMEYISTDKIKCFECGKTFSLLANHLKKAHRMTVEEYRVKFNIPTGTPLAGKLYRDKHRDKMRRLIANGVVTHWHLADAVEKSKTSARGDRRDFDLAEQAERMKRNARHEERTFPPGSKRANGKDADREREYQRAYRALKNGDPSLMVAYKANLQNKA</sequence>
<organism evidence="3 4">
    <name type="scientific">Klebsiella grimontii</name>
    <dbReference type="NCBI Taxonomy" id="2058152"/>
    <lineage>
        <taxon>Bacteria</taxon>
        <taxon>Pseudomonadati</taxon>
        <taxon>Pseudomonadota</taxon>
        <taxon>Gammaproteobacteria</taxon>
        <taxon>Enterobacterales</taxon>
        <taxon>Enterobacteriaceae</taxon>
        <taxon>Klebsiella/Raoultella group</taxon>
        <taxon>Klebsiella</taxon>
    </lineage>
</organism>
<evidence type="ECO:0000256" key="2">
    <source>
        <dbReference type="SAM" id="MobiDB-lite"/>
    </source>
</evidence>
<feature type="compositionally biased region" description="Basic and acidic residues" evidence="2">
    <location>
        <begin position="131"/>
        <end position="142"/>
    </location>
</feature>
<proteinExistence type="inferred from homology"/>
<dbReference type="Proteomes" id="UP000220639">
    <property type="component" value="Unassembled WGS sequence"/>
</dbReference>
<evidence type="ECO:0000313" key="4">
    <source>
        <dbReference type="Proteomes" id="UP000220639"/>
    </source>
</evidence>
<feature type="compositionally biased region" description="Basic and acidic residues" evidence="2">
    <location>
        <begin position="90"/>
        <end position="122"/>
    </location>
</feature>